<evidence type="ECO:0000256" key="1">
    <source>
        <dbReference type="ARBA" id="ARBA00023015"/>
    </source>
</evidence>
<dbReference type="OrthoDB" id="7508028at2"/>
<dbReference type="SMART" id="SM00342">
    <property type="entry name" value="HTH_ARAC"/>
    <property type="match status" value="1"/>
</dbReference>
<evidence type="ECO:0000259" key="4">
    <source>
        <dbReference type="PROSITE" id="PS01124"/>
    </source>
</evidence>
<dbReference type="PANTHER" id="PTHR46796">
    <property type="entry name" value="HTH-TYPE TRANSCRIPTIONAL ACTIVATOR RHAS-RELATED"/>
    <property type="match status" value="1"/>
</dbReference>
<dbReference type="EMBL" id="BASZ01000005">
    <property type="protein sequence ID" value="GAD49258.1"/>
    <property type="molecule type" value="Genomic_DNA"/>
</dbReference>
<dbReference type="InterPro" id="IPR050204">
    <property type="entry name" value="AraC_XylS_family_regulators"/>
</dbReference>
<dbReference type="Gene3D" id="1.10.10.60">
    <property type="entry name" value="Homeodomain-like"/>
    <property type="match status" value="2"/>
</dbReference>
<dbReference type="GO" id="GO:0003700">
    <property type="term" value="F:DNA-binding transcription factor activity"/>
    <property type="evidence" value="ECO:0007669"/>
    <property type="project" value="InterPro"/>
</dbReference>
<dbReference type="InterPro" id="IPR009057">
    <property type="entry name" value="Homeodomain-like_sf"/>
</dbReference>
<keyword evidence="2" id="KW-0238">DNA-binding</keyword>
<organism evidence="5 6">
    <name type="scientific">Caenibius tardaugens NBRC 16725</name>
    <dbReference type="NCBI Taxonomy" id="1219035"/>
    <lineage>
        <taxon>Bacteria</taxon>
        <taxon>Pseudomonadati</taxon>
        <taxon>Pseudomonadota</taxon>
        <taxon>Alphaproteobacteria</taxon>
        <taxon>Sphingomonadales</taxon>
        <taxon>Erythrobacteraceae</taxon>
        <taxon>Caenibius</taxon>
    </lineage>
</organism>
<comment type="caution">
    <text evidence="5">The sequence shown here is derived from an EMBL/GenBank/DDBJ whole genome shotgun (WGS) entry which is preliminary data.</text>
</comment>
<reference evidence="5 6" key="1">
    <citation type="submission" date="2013-09" db="EMBL/GenBank/DDBJ databases">
        <title>Whole genome shotgun sequence of Novosphingobium tardaugens NBRC 16725.</title>
        <authorList>
            <person name="Isaki S."/>
            <person name="Hosoyama A."/>
            <person name="Tsuchikane K."/>
            <person name="Katsumata H."/>
            <person name="Ando Y."/>
            <person name="Yamazaki S."/>
            <person name="Fujita N."/>
        </authorList>
    </citation>
    <scope>NUCLEOTIDE SEQUENCE [LARGE SCALE GENOMIC DNA]</scope>
    <source>
        <strain evidence="5 6">NBRC 16725</strain>
    </source>
</reference>
<evidence type="ECO:0000256" key="2">
    <source>
        <dbReference type="ARBA" id="ARBA00023125"/>
    </source>
</evidence>
<dbReference type="InterPro" id="IPR018060">
    <property type="entry name" value="HTH_AraC"/>
</dbReference>
<evidence type="ECO:0000313" key="5">
    <source>
        <dbReference type="EMBL" id="GAD49258.1"/>
    </source>
</evidence>
<dbReference type="PROSITE" id="PS01124">
    <property type="entry name" value="HTH_ARAC_FAMILY_2"/>
    <property type="match status" value="1"/>
</dbReference>
<protein>
    <recommendedName>
        <fullName evidence="4">HTH araC/xylS-type domain-containing protein</fullName>
    </recommendedName>
</protein>
<dbReference type="AlphaFoldDB" id="U3A3C9"/>
<dbReference type="InterPro" id="IPR018062">
    <property type="entry name" value="HTH_AraC-typ_CS"/>
</dbReference>
<keyword evidence="1" id="KW-0805">Transcription regulation</keyword>
<dbReference type="PROSITE" id="PS00041">
    <property type="entry name" value="HTH_ARAC_FAMILY_1"/>
    <property type="match status" value="1"/>
</dbReference>
<evidence type="ECO:0000313" key="6">
    <source>
        <dbReference type="Proteomes" id="UP000016568"/>
    </source>
</evidence>
<gene>
    <name evidence="5" type="ORF">NT2_05_01780</name>
</gene>
<dbReference type="Pfam" id="PF12833">
    <property type="entry name" value="HTH_18"/>
    <property type="match status" value="1"/>
</dbReference>
<keyword evidence="6" id="KW-1185">Reference proteome</keyword>
<proteinExistence type="predicted"/>
<evidence type="ECO:0000256" key="3">
    <source>
        <dbReference type="ARBA" id="ARBA00023163"/>
    </source>
</evidence>
<dbReference type="KEGG" id="ntd:EGO55_12125"/>
<name>U3A3C9_9SPHN</name>
<dbReference type="eggNOG" id="COG2207">
    <property type="taxonomic scope" value="Bacteria"/>
</dbReference>
<keyword evidence="3" id="KW-0804">Transcription</keyword>
<feature type="domain" description="HTH araC/xylS-type" evidence="4">
    <location>
        <begin position="182"/>
        <end position="283"/>
    </location>
</feature>
<dbReference type="Proteomes" id="UP000016568">
    <property type="component" value="Unassembled WGS sequence"/>
</dbReference>
<dbReference type="SUPFAM" id="SSF46689">
    <property type="entry name" value="Homeodomain-like"/>
    <property type="match status" value="2"/>
</dbReference>
<sequence>MLIMETAGLAQYGWKILGELRAGETEAVLADHPAADSIDRTHLRDRPSLSFLVSPQNNPSRGCFLGSSKTEMQVSLGNVVLIPPRTQIRIRADDVPARRLLNCTLPLRGEMGEIEAHARLDRCLNVQNVSVRTALLRMVSELLSPGFASETIIEGLGIYLSGELANYLQDNRHAARTGGLAPWQLRRIDDHLREGNWDCRIADLATLCGISARHLMRAFRQSTDRSLADYIASVRADRARMLLQDESLSISDIARELRFARSAGFTTAFRRLTGLTPTAYRQFQRGRH</sequence>
<dbReference type="GO" id="GO:0043565">
    <property type="term" value="F:sequence-specific DNA binding"/>
    <property type="evidence" value="ECO:0007669"/>
    <property type="project" value="InterPro"/>
</dbReference>
<accession>U3A3C9</accession>